<proteinExistence type="predicted"/>
<name>A0AAD5HIN1_UMBRA</name>
<dbReference type="RefSeq" id="XP_051449208.1">
    <property type="nucleotide sequence ID" value="XM_051585241.1"/>
</dbReference>
<reference evidence="2" key="1">
    <citation type="submission" date="2021-06" db="EMBL/GenBank/DDBJ databases">
        <authorList>
            <consortium name="DOE Joint Genome Institute"/>
            <person name="Mondo S.J."/>
            <person name="Amses K.R."/>
            <person name="Simmons D.R."/>
            <person name="Longcore J.E."/>
            <person name="Seto K."/>
            <person name="Alves G.H."/>
            <person name="Bonds A.E."/>
            <person name="Quandt C.A."/>
            <person name="Davis W.J."/>
            <person name="Chang Y."/>
            <person name="Letcher P.M."/>
            <person name="Powell M.J."/>
            <person name="Kuo A."/>
            <person name="Labutti K."/>
            <person name="Pangilinan J."/>
            <person name="Andreopoulos W."/>
            <person name="Tritt A."/>
            <person name="Riley R."/>
            <person name="Hundley H."/>
            <person name="Johnson J."/>
            <person name="Lipzen A."/>
            <person name="Barry K."/>
            <person name="Berbee M.L."/>
            <person name="Buchler N.E."/>
            <person name="Grigoriev I.V."/>
            <person name="Spatafora J.W."/>
            <person name="Stajich J.E."/>
            <person name="James T.Y."/>
        </authorList>
    </citation>
    <scope>NUCLEOTIDE SEQUENCE</scope>
    <source>
        <strain evidence="2">AG</strain>
    </source>
</reference>
<dbReference type="EMBL" id="MU620893">
    <property type="protein sequence ID" value="KAI8584204.1"/>
    <property type="molecule type" value="Genomic_DNA"/>
</dbReference>
<evidence type="ECO:0000313" key="2">
    <source>
        <dbReference type="EMBL" id="KAI8584204.1"/>
    </source>
</evidence>
<evidence type="ECO:0000313" key="3">
    <source>
        <dbReference type="Proteomes" id="UP001206595"/>
    </source>
</evidence>
<feature type="region of interest" description="Disordered" evidence="1">
    <location>
        <begin position="1"/>
        <end position="21"/>
    </location>
</feature>
<dbReference type="GeneID" id="75910591"/>
<evidence type="ECO:0000256" key="1">
    <source>
        <dbReference type="SAM" id="MobiDB-lite"/>
    </source>
</evidence>
<keyword evidence="3" id="KW-1185">Reference proteome</keyword>
<accession>A0AAD5HIN1</accession>
<dbReference type="AlphaFoldDB" id="A0AAD5HIN1"/>
<reference evidence="2" key="2">
    <citation type="journal article" date="2022" name="Proc. Natl. Acad. Sci. U.S.A.">
        <title>Diploid-dominant life cycles characterize the early evolution of Fungi.</title>
        <authorList>
            <person name="Amses K.R."/>
            <person name="Simmons D.R."/>
            <person name="Longcore J.E."/>
            <person name="Mondo S.J."/>
            <person name="Seto K."/>
            <person name="Jeronimo G.H."/>
            <person name="Bonds A.E."/>
            <person name="Quandt C.A."/>
            <person name="Davis W.J."/>
            <person name="Chang Y."/>
            <person name="Federici B.A."/>
            <person name="Kuo A."/>
            <person name="LaButti K."/>
            <person name="Pangilinan J."/>
            <person name="Andreopoulos W."/>
            <person name="Tritt A."/>
            <person name="Riley R."/>
            <person name="Hundley H."/>
            <person name="Johnson J."/>
            <person name="Lipzen A."/>
            <person name="Barry K."/>
            <person name="Lang B.F."/>
            <person name="Cuomo C.A."/>
            <person name="Buchler N.E."/>
            <person name="Grigoriev I.V."/>
            <person name="Spatafora J.W."/>
            <person name="Stajich J.E."/>
            <person name="James T.Y."/>
        </authorList>
    </citation>
    <scope>NUCLEOTIDE SEQUENCE</scope>
    <source>
        <strain evidence="2">AG</strain>
    </source>
</reference>
<gene>
    <name evidence="2" type="ORF">K450DRAFT_218652</name>
</gene>
<dbReference type="Proteomes" id="UP001206595">
    <property type="component" value="Unassembled WGS sequence"/>
</dbReference>
<protein>
    <submittedName>
        <fullName evidence="2">Uncharacterized protein</fullName>
    </submittedName>
</protein>
<sequence>MPPERVNGVSPIKLFSDGSSEGLPSPEALRAVLFSEQSLSQPKTPSKSSFAHANVIILDDTPPSPKGKRISSLTTLQCESTTTVCNSQDSVDENLSKFVVNPQPVEIIV</sequence>
<organism evidence="2 3">
    <name type="scientific">Umbelopsis ramanniana AG</name>
    <dbReference type="NCBI Taxonomy" id="1314678"/>
    <lineage>
        <taxon>Eukaryota</taxon>
        <taxon>Fungi</taxon>
        <taxon>Fungi incertae sedis</taxon>
        <taxon>Mucoromycota</taxon>
        <taxon>Mucoromycotina</taxon>
        <taxon>Umbelopsidomycetes</taxon>
        <taxon>Umbelopsidales</taxon>
        <taxon>Umbelopsidaceae</taxon>
        <taxon>Umbelopsis</taxon>
    </lineage>
</organism>
<comment type="caution">
    <text evidence="2">The sequence shown here is derived from an EMBL/GenBank/DDBJ whole genome shotgun (WGS) entry which is preliminary data.</text>
</comment>